<proteinExistence type="predicted"/>
<dbReference type="Gene3D" id="2.40.70.10">
    <property type="entry name" value="Acid Proteases"/>
    <property type="match status" value="1"/>
</dbReference>
<dbReference type="Gene3D" id="3.10.10.10">
    <property type="entry name" value="HIV Type 1 Reverse Transcriptase, subunit A, domain 1"/>
    <property type="match status" value="1"/>
</dbReference>
<organism evidence="1 2">
    <name type="scientific">Solanum verrucosum</name>
    <dbReference type="NCBI Taxonomy" id="315347"/>
    <lineage>
        <taxon>Eukaryota</taxon>
        <taxon>Viridiplantae</taxon>
        <taxon>Streptophyta</taxon>
        <taxon>Embryophyta</taxon>
        <taxon>Tracheophyta</taxon>
        <taxon>Spermatophyta</taxon>
        <taxon>Magnoliopsida</taxon>
        <taxon>eudicotyledons</taxon>
        <taxon>Gunneridae</taxon>
        <taxon>Pentapetalae</taxon>
        <taxon>asterids</taxon>
        <taxon>lamiids</taxon>
        <taxon>Solanales</taxon>
        <taxon>Solanaceae</taxon>
        <taxon>Solanoideae</taxon>
        <taxon>Solaneae</taxon>
        <taxon>Solanum</taxon>
    </lineage>
</organism>
<dbReference type="InterPro" id="IPR043502">
    <property type="entry name" value="DNA/RNA_pol_sf"/>
</dbReference>
<dbReference type="Pfam" id="PF08284">
    <property type="entry name" value="RVP_2"/>
    <property type="match status" value="1"/>
</dbReference>
<dbReference type="SUPFAM" id="SSF56672">
    <property type="entry name" value="DNA/RNA polymerases"/>
    <property type="match status" value="1"/>
</dbReference>
<dbReference type="Proteomes" id="UP001234989">
    <property type="component" value="Chromosome 9"/>
</dbReference>
<gene>
    <name evidence="1" type="ORF">MTR67_040464</name>
</gene>
<evidence type="ECO:0000313" key="1">
    <source>
        <dbReference type="EMBL" id="WMV47079.1"/>
    </source>
</evidence>
<sequence length="271" mass="31065">MTEPVQQQNKAVVLTDGGNNGKGRPQVQFTLGFDANCNVIDVSIHISNPVEESVVVTHVYRVCYVLFMGCQTWTYLVILDMTDFDVILGMTWLSPYYVVLNCNAKIVTLEIPGRDKLQYEGVYRPKPTKIISFIWARKLVGRVVWRIWLIFEIVPPDKVIDFCIALDLDTRPISISPYRMAPTKLKELKTQIQEILNKSSIRPSAFSWGAPVLFVKKKDGSMRMCIDYRQLNRVTIRNKYPFVTPRAYTLAKTGTREPLFAPSKPLTWLNL</sequence>
<dbReference type="AlphaFoldDB" id="A0AAF0UJL6"/>
<dbReference type="InterPro" id="IPR021109">
    <property type="entry name" value="Peptidase_aspartic_dom_sf"/>
</dbReference>
<dbReference type="EMBL" id="CP133620">
    <property type="protein sequence ID" value="WMV47079.1"/>
    <property type="molecule type" value="Genomic_DNA"/>
</dbReference>
<accession>A0AAF0UJL6</accession>
<keyword evidence="2" id="KW-1185">Reference proteome</keyword>
<reference evidence="1" key="1">
    <citation type="submission" date="2023-08" db="EMBL/GenBank/DDBJ databases">
        <title>A de novo genome assembly of Solanum verrucosum Schlechtendal, a Mexican diploid species geographically isolated from the other diploid A-genome species in potato relatives.</title>
        <authorList>
            <person name="Hosaka K."/>
        </authorList>
    </citation>
    <scope>NUCLEOTIDE SEQUENCE</scope>
    <source>
        <tissue evidence="1">Young leaves</tissue>
    </source>
</reference>
<protein>
    <submittedName>
        <fullName evidence="1">Uncharacterized protein</fullName>
    </submittedName>
</protein>
<dbReference type="PANTHER" id="PTHR15503:SF45">
    <property type="entry name" value="RNA-DIRECTED DNA POLYMERASE HOMOLOG"/>
    <property type="match status" value="1"/>
</dbReference>
<dbReference type="InterPro" id="IPR032567">
    <property type="entry name" value="RTL1-rel"/>
</dbReference>
<evidence type="ECO:0000313" key="2">
    <source>
        <dbReference type="Proteomes" id="UP001234989"/>
    </source>
</evidence>
<dbReference type="PANTHER" id="PTHR15503">
    <property type="entry name" value="LDOC1 RELATED"/>
    <property type="match status" value="1"/>
</dbReference>
<name>A0AAF0UJL6_SOLVR</name>